<evidence type="ECO:0000256" key="1">
    <source>
        <dbReference type="ARBA" id="ARBA00004141"/>
    </source>
</evidence>
<dbReference type="GO" id="GO:0055085">
    <property type="term" value="P:transmembrane transport"/>
    <property type="evidence" value="ECO:0007669"/>
    <property type="project" value="InterPro"/>
</dbReference>
<feature type="transmembrane region" description="Helical" evidence="6">
    <location>
        <begin position="253"/>
        <end position="277"/>
    </location>
</feature>
<feature type="compositionally biased region" description="Polar residues" evidence="5">
    <location>
        <begin position="179"/>
        <end position="192"/>
    </location>
</feature>
<keyword evidence="2 6" id="KW-0812">Transmembrane</keyword>
<dbReference type="Pfam" id="PF03547">
    <property type="entry name" value="Mem_trans"/>
    <property type="match status" value="1"/>
</dbReference>
<evidence type="ECO:0000256" key="2">
    <source>
        <dbReference type="ARBA" id="ARBA00022692"/>
    </source>
</evidence>
<sequence>MGQATQELLIPFLGALQASVAVLLTIFAGVLASQFQLIGADSSKEISKVAVRLFLPALLIVNVGSQLHADTGIRYVPIIFWSIFYQLASLGIGVGATKLFHLPQWVTPAFAFNNTTSLPLLLVQSLDASGILSSLDSSPDVVDRAKSYFLVNAMISNSFTFALGPKFLDTPEDTEASDDQQTPQDPLNSPSDSAALESQRDSAAAANEQTSLLPHRTARTATHSQYALIARLQTLYSSLPTPLRRLLSSLAPFLNPPFIGTCLGALIGLVPSLHTLFFADQQHGGYLNAWLTAALKNVGDLFAALQVIVVGIKLSSSLLKWKKGEASGAMPWGPWAAVTLVRFVLWPALSIPLVYACATRTGWLDEDPMLWFAMMLMPVGPPALSITAMADVSGAGEEVKLGIAKFLTVSYAVSPLICFSVVGALKASQAAAA</sequence>
<comment type="subcellular location">
    <subcellularLocation>
        <location evidence="1">Membrane</location>
        <topology evidence="1">Multi-pass membrane protein</topology>
    </subcellularLocation>
</comment>
<feature type="transmembrane region" description="Helical" evidence="6">
    <location>
        <begin position="332"/>
        <end position="349"/>
    </location>
</feature>
<dbReference type="GO" id="GO:0005783">
    <property type="term" value="C:endoplasmic reticulum"/>
    <property type="evidence" value="ECO:0007669"/>
    <property type="project" value="TreeGrafter"/>
</dbReference>
<keyword evidence="8" id="KW-1185">Reference proteome</keyword>
<feature type="transmembrane region" description="Helical" evidence="6">
    <location>
        <begin position="289"/>
        <end position="312"/>
    </location>
</feature>
<accession>A0AB34KS68</accession>
<evidence type="ECO:0000313" key="7">
    <source>
        <dbReference type="EMBL" id="KAL1587011.1"/>
    </source>
</evidence>
<gene>
    <name evidence="7" type="ORF">WHR41_04109</name>
</gene>
<feature type="transmembrane region" description="Helical" evidence="6">
    <location>
        <begin position="12"/>
        <end position="37"/>
    </location>
</feature>
<keyword evidence="4 6" id="KW-0472">Membrane</keyword>
<name>A0AB34KS68_9PEZI</name>
<evidence type="ECO:0000256" key="4">
    <source>
        <dbReference type="ARBA" id="ARBA00023136"/>
    </source>
</evidence>
<dbReference type="EMBL" id="JAAQHG020000012">
    <property type="protein sequence ID" value="KAL1587011.1"/>
    <property type="molecule type" value="Genomic_DNA"/>
</dbReference>
<evidence type="ECO:0000313" key="8">
    <source>
        <dbReference type="Proteomes" id="UP000803884"/>
    </source>
</evidence>
<organism evidence="7 8">
    <name type="scientific">Cladosporium halotolerans</name>
    <dbReference type="NCBI Taxonomy" id="1052096"/>
    <lineage>
        <taxon>Eukaryota</taxon>
        <taxon>Fungi</taxon>
        <taxon>Dikarya</taxon>
        <taxon>Ascomycota</taxon>
        <taxon>Pezizomycotina</taxon>
        <taxon>Dothideomycetes</taxon>
        <taxon>Dothideomycetidae</taxon>
        <taxon>Cladosporiales</taxon>
        <taxon>Cladosporiaceae</taxon>
        <taxon>Cladosporium</taxon>
    </lineage>
</organism>
<comment type="caution">
    <text evidence="7">The sequence shown here is derived from an EMBL/GenBank/DDBJ whole genome shotgun (WGS) entry which is preliminary data.</text>
</comment>
<protein>
    <recommendedName>
        <fullName evidence="9">Auxin efflux carrier</fullName>
    </recommendedName>
</protein>
<evidence type="ECO:0000256" key="5">
    <source>
        <dbReference type="SAM" id="MobiDB-lite"/>
    </source>
</evidence>
<dbReference type="GO" id="GO:0016020">
    <property type="term" value="C:membrane"/>
    <property type="evidence" value="ECO:0007669"/>
    <property type="project" value="UniProtKB-SubCell"/>
</dbReference>
<dbReference type="PANTHER" id="PTHR31794:SF4">
    <property type="entry name" value="AUXIN EFFLUX TRANSPORTER FAMILY PROTEIN (EUROFUNG)"/>
    <property type="match status" value="1"/>
</dbReference>
<dbReference type="AlphaFoldDB" id="A0AB34KS68"/>
<proteinExistence type="predicted"/>
<reference evidence="7 8" key="1">
    <citation type="journal article" date="2020" name="Microbiol. Resour. Announc.">
        <title>Draft Genome Sequence of a Cladosporium Species Isolated from the Mesophotic Ascidian Didemnum maculosum.</title>
        <authorList>
            <person name="Gioti A."/>
            <person name="Siaperas R."/>
            <person name="Nikolaivits E."/>
            <person name="Le Goff G."/>
            <person name="Ouazzani J."/>
            <person name="Kotoulas G."/>
            <person name="Topakas E."/>
        </authorList>
    </citation>
    <scope>NUCLEOTIDE SEQUENCE [LARGE SCALE GENOMIC DNA]</scope>
    <source>
        <strain evidence="7 8">TM138-S3</strain>
    </source>
</reference>
<feature type="transmembrane region" description="Helical" evidence="6">
    <location>
        <begin position="402"/>
        <end position="425"/>
    </location>
</feature>
<dbReference type="RefSeq" id="XP_069230116.1">
    <property type="nucleotide sequence ID" value="XM_069372715.1"/>
</dbReference>
<evidence type="ECO:0000256" key="3">
    <source>
        <dbReference type="ARBA" id="ARBA00022989"/>
    </source>
</evidence>
<dbReference type="Proteomes" id="UP000803884">
    <property type="component" value="Unassembled WGS sequence"/>
</dbReference>
<evidence type="ECO:0008006" key="9">
    <source>
        <dbReference type="Google" id="ProtNLM"/>
    </source>
</evidence>
<dbReference type="InterPro" id="IPR004776">
    <property type="entry name" value="Mem_transp_PIN-like"/>
</dbReference>
<evidence type="ECO:0000256" key="6">
    <source>
        <dbReference type="SAM" id="Phobius"/>
    </source>
</evidence>
<dbReference type="GeneID" id="96005553"/>
<feature type="transmembrane region" description="Helical" evidence="6">
    <location>
        <begin position="49"/>
        <end position="69"/>
    </location>
</feature>
<feature type="transmembrane region" description="Helical" evidence="6">
    <location>
        <begin position="75"/>
        <end position="96"/>
    </location>
</feature>
<feature type="region of interest" description="Disordered" evidence="5">
    <location>
        <begin position="170"/>
        <end position="216"/>
    </location>
</feature>
<keyword evidence="3 6" id="KW-1133">Transmembrane helix</keyword>
<feature type="transmembrane region" description="Helical" evidence="6">
    <location>
        <begin position="369"/>
        <end position="390"/>
    </location>
</feature>
<dbReference type="PANTHER" id="PTHR31794">
    <property type="entry name" value="AUXIN EFFLUX TRANSPORTER FAMILY PROTEIN (EUROFUNG)"/>
    <property type="match status" value="1"/>
</dbReference>